<accession>A0AA40DI98</accession>
<protein>
    <submittedName>
        <fullName evidence="2">Uncharacterized protein</fullName>
    </submittedName>
</protein>
<proteinExistence type="predicted"/>
<evidence type="ECO:0000256" key="1">
    <source>
        <dbReference type="SAM" id="MobiDB-lite"/>
    </source>
</evidence>
<sequence>MAPEQRQPSQPLKSLFLQLKEERETEHAAMYLVFDAMITALDVGLAKIPAGKAYERFYGPVYLTVQETLKKLATGQNPQSPEGQPRTRPSPLLEPAVPQPRGRSTALHDQLRRLANAISVLLRGLGPRPYPVGRRRLGGPRLRRRCT</sequence>
<dbReference type="Proteomes" id="UP001172102">
    <property type="component" value="Unassembled WGS sequence"/>
</dbReference>
<name>A0AA40DI98_9PEZI</name>
<evidence type="ECO:0000313" key="3">
    <source>
        <dbReference type="Proteomes" id="UP001172102"/>
    </source>
</evidence>
<keyword evidence="3" id="KW-1185">Reference proteome</keyword>
<comment type="caution">
    <text evidence="2">The sequence shown here is derived from an EMBL/GenBank/DDBJ whole genome shotgun (WGS) entry which is preliminary data.</text>
</comment>
<evidence type="ECO:0000313" key="2">
    <source>
        <dbReference type="EMBL" id="KAK0704554.1"/>
    </source>
</evidence>
<dbReference type="AlphaFoldDB" id="A0AA40DI98"/>
<gene>
    <name evidence="2" type="ORF">B0H67DRAFT_613185</name>
</gene>
<feature type="region of interest" description="Disordered" evidence="1">
    <location>
        <begin position="72"/>
        <end position="106"/>
    </location>
</feature>
<reference evidence="2" key="1">
    <citation type="submission" date="2023-06" db="EMBL/GenBank/DDBJ databases">
        <title>Genome-scale phylogeny and comparative genomics of the fungal order Sordariales.</title>
        <authorList>
            <consortium name="Lawrence Berkeley National Laboratory"/>
            <person name="Hensen N."/>
            <person name="Bonometti L."/>
            <person name="Westerberg I."/>
            <person name="Brannstrom I.O."/>
            <person name="Guillou S."/>
            <person name="Cros-Aarteil S."/>
            <person name="Calhoun S."/>
            <person name="Haridas S."/>
            <person name="Kuo A."/>
            <person name="Mondo S."/>
            <person name="Pangilinan J."/>
            <person name="Riley R."/>
            <person name="Labutti K."/>
            <person name="Andreopoulos B."/>
            <person name="Lipzen A."/>
            <person name="Chen C."/>
            <person name="Yanf M."/>
            <person name="Daum C."/>
            <person name="Ng V."/>
            <person name="Clum A."/>
            <person name="Steindorff A."/>
            <person name="Ohm R."/>
            <person name="Martin F."/>
            <person name="Silar P."/>
            <person name="Natvig D."/>
            <person name="Lalanne C."/>
            <person name="Gautier V."/>
            <person name="Ament-Velasquez S.L."/>
            <person name="Kruys A."/>
            <person name="Hutchinson M.I."/>
            <person name="Powell A.J."/>
            <person name="Barry K."/>
            <person name="Miller A.N."/>
            <person name="Grigoriev I.V."/>
            <person name="Debuchy R."/>
            <person name="Gladieux P."/>
            <person name="Thoren M.H."/>
            <person name="Johannesson H."/>
        </authorList>
    </citation>
    <scope>NUCLEOTIDE SEQUENCE</scope>
    <source>
        <strain evidence="2">SMH4607-1</strain>
    </source>
</reference>
<organism evidence="2 3">
    <name type="scientific">Lasiosphaeris hirsuta</name>
    <dbReference type="NCBI Taxonomy" id="260670"/>
    <lineage>
        <taxon>Eukaryota</taxon>
        <taxon>Fungi</taxon>
        <taxon>Dikarya</taxon>
        <taxon>Ascomycota</taxon>
        <taxon>Pezizomycotina</taxon>
        <taxon>Sordariomycetes</taxon>
        <taxon>Sordariomycetidae</taxon>
        <taxon>Sordariales</taxon>
        <taxon>Lasiosphaeriaceae</taxon>
        <taxon>Lasiosphaeris</taxon>
    </lineage>
</organism>
<dbReference type="EMBL" id="JAUKUA010000007">
    <property type="protein sequence ID" value="KAK0704554.1"/>
    <property type="molecule type" value="Genomic_DNA"/>
</dbReference>